<feature type="transmembrane region" description="Helical" evidence="1">
    <location>
        <begin position="12"/>
        <end position="32"/>
    </location>
</feature>
<accession>A0AAD6N0D8</accession>
<comment type="caution">
    <text evidence="3">The sequence shown here is derived from an EMBL/GenBank/DDBJ whole genome shotgun (WGS) entry which is preliminary data.</text>
</comment>
<dbReference type="PANTHER" id="PTHR42109">
    <property type="entry name" value="UNPLACED GENOMIC SCAFFOLD UM_SCAF_CONTIG_1.265, WHOLE GENOME SHOTGUN SEQUENCE"/>
    <property type="match status" value="1"/>
</dbReference>
<evidence type="ECO:0000259" key="2">
    <source>
        <dbReference type="Pfam" id="PF24800"/>
    </source>
</evidence>
<reference evidence="3" key="1">
    <citation type="journal article" date="2023" name="IMA Fungus">
        <title>Comparative genomic study of the Penicillium genus elucidates a diverse pangenome and 15 lateral gene transfer events.</title>
        <authorList>
            <person name="Petersen C."/>
            <person name="Sorensen T."/>
            <person name="Nielsen M.R."/>
            <person name="Sondergaard T.E."/>
            <person name="Sorensen J.L."/>
            <person name="Fitzpatrick D.A."/>
            <person name="Frisvad J.C."/>
            <person name="Nielsen K.L."/>
        </authorList>
    </citation>
    <scope>NUCLEOTIDE SEQUENCE</scope>
    <source>
        <strain evidence="3">IBT 17514</strain>
    </source>
</reference>
<reference evidence="3" key="2">
    <citation type="submission" date="2023-01" db="EMBL/GenBank/DDBJ databases">
        <authorList>
            <person name="Petersen C."/>
        </authorList>
    </citation>
    <scope>NUCLEOTIDE SEQUENCE</scope>
    <source>
        <strain evidence="3">IBT 17514</strain>
    </source>
</reference>
<keyword evidence="1" id="KW-1133">Transmembrane helix</keyword>
<protein>
    <recommendedName>
        <fullName evidence="2">DUF7702 domain-containing protein</fullName>
    </recommendedName>
</protein>
<feature type="transmembrane region" description="Helical" evidence="1">
    <location>
        <begin position="214"/>
        <end position="235"/>
    </location>
</feature>
<dbReference type="Pfam" id="PF24800">
    <property type="entry name" value="DUF7702"/>
    <property type="match status" value="2"/>
</dbReference>
<feature type="domain" description="DUF7702" evidence="2">
    <location>
        <begin position="120"/>
        <end position="275"/>
    </location>
</feature>
<feature type="transmembrane region" description="Helical" evidence="1">
    <location>
        <begin position="110"/>
        <end position="131"/>
    </location>
</feature>
<proteinExistence type="predicted"/>
<feature type="transmembrane region" description="Helical" evidence="1">
    <location>
        <begin position="255"/>
        <end position="275"/>
    </location>
</feature>
<sequence>MAVTAEHIAIAELVIYIPVTLLTIVVVLRHGFHKQLGWIYLSIFGVIRIAGAIMEVLSTNNPDDTNNKEWAVILQSVGLSPLLLSTLGLLKRIFDETTRHLPSDPNSKTNIIIEGLSLLPGIIGKIISIFSKRATAISRRSKVVQLLHLPALIALILAISGGSDQASSNVSEHAGGKKETQAAIIIFLLIYVTTCLLFVITVRDLREMLPSQKRIYICVFFALPLIAVRLLYSLISDFGHDAKFSLIDGDSSVQLAMATIEEFLVVLMYTMLGVVTPQSSIERAIGGGIVAPEIHPLEDGRSDRHVSFAQPGARSAYYAK</sequence>
<feature type="transmembrane region" description="Helical" evidence="1">
    <location>
        <begin position="70"/>
        <end position="90"/>
    </location>
</feature>
<keyword evidence="4" id="KW-1185">Reference proteome</keyword>
<feature type="transmembrane region" description="Helical" evidence="1">
    <location>
        <begin position="143"/>
        <end position="162"/>
    </location>
</feature>
<feature type="transmembrane region" description="Helical" evidence="1">
    <location>
        <begin position="38"/>
        <end position="58"/>
    </location>
</feature>
<feature type="transmembrane region" description="Helical" evidence="1">
    <location>
        <begin position="182"/>
        <end position="202"/>
    </location>
</feature>
<keyword evidence="1" id="KW-0472">Membrane</keyword>
<organism evidence="3 4">
    <name type="scientific">Penicillium malachiteum</name>
    <dbReference type="NCBI Taxonomy" id="1324776"/>
    <lineage>
        <taxon>Eukaryota</taxon>
        <taxon>Fungi</taxon>
        <taxon>Dikarya</taxon>
        <taxon>Ascomycota</taxon>
        <taxon>Pezizomycotina</taxon>
        <taxon>Eurotiomycetes</taxon>
        <taxon>Eurotiomycetidae</taxon>
        <taxon>Eurotiales</taxon>
        <taxon>Aspergillaceae</taxon>
        <taxon>Penicillium</taxon>
    </lineage>
</organism>
<dbReference type="InterPro" id="IPR056119">
    <property type="entry name" value="DUF7702"/>
</dbReference>
<gene>
    <name evidence="3" type="ORF">N7493_001908</name>
</gene>
<dbReference type="Proteomes" id="UP001215712">
    <property type="component" value="Unassembled WGS sequence"/>
</dbReference>
<evidence type="ECO:0000313" key="3">
    <source>
        <dbReference type="EMBL" id="KAJ5738753.1"/>
    </source>
</evidence>
<feature type="domain" description="DUF7702" evidence="2">
    <location>
        <begin position="6"/>
        <end position="101"/>
    </location>
</feature>
<dbReference type="PANTHER" id="PTHR42109:SF2">
    <property type="entry name" value="INTEGRAL MEMBRANE PROTEIN"/>
    <property type="match status" value="1"/>
</dbReference>
<evidence type="ECO:0000313" key="4">
    <source>
        <dbReference type="Proteomes" id="UP001215712"/>
    </source>
</evidence>
<dbReference type="EMBL" id="JAQJAN010000002">
    <property type="protein sequence ID" value="KAJ5738753.1"/>
    <property type="molecule type" value="Genomic_DNA"/>
</dbReference>
<keyword evidence="1" id="KW-0812">Transmembrane</keyword>
<evidence type="ECO:0000256" key="1">
    <source>
        <dbReference type="SAM" id="Phobius"/>
    </source>
</evidence>
<dbReference type="AlphaFoldDB" id="A0AAD6N0D8"/>
<name>A0AAD6N0D8_9EURO</name>